<sequence>MDFTGVAESSSLLAYAAILRGEENWLLLAHPIDALPGDQLVLQAQGSNGLTELKQSVGDPTQAFIAFYREDIRGKPGYLLINYLPLTIPAVQRARILVHSRRLGTVFTARQTTLTIDNLGNLTQHAIIQALTHVDTPTIIQTARSPSESSAWSTDRNQLPYDMPDSPSTSTDESVRSPPASPIAKTAGKISRFLGRGKRHGSMDSSPVGNDPPPPPPPKDAGVYSYPYTHTRFMSTQALPSPTGATFHRERLNSLSEFGVYPHGNEHQQSTFIPTQSLPSKWAAKVTVRDPSELLKQRREAQRMKAIEMERARSEEAEIQARRARQREETRRLEREEEERKRREMEEEMRRIRAVKQQKLELERIAEEKRRLAMEEKRRLEKERRLEEHRRLEQWRLEQAVMAEEAARRQSETKRREWDAKWQRIKMVEKRVRDNSNIDENMVTGWITVQTADSLTWKRRYYKFSQNSVVFYRDPKDMNNKSDETMLRGRVQALREWDEGFDELKAIPFSFAVEFSDDEGPWSMYADSEEEKFKIMGLLYHAGGRSRLFASSGQTPRRASPDRERKTSLPAQSNVDINDSRRRSRSITLDGPCLGEQVLLPTYTPDASPAKLLSQPTVPKIAIVAQSPSDSTTSPGRYPLEGTATADLRLLGRQDLFQSNKIRNDDPHAMKRTTSESERREQSAHSSSLDLVNQETTSQSQETQAPKKRRILKKGTVGDTISVKDNGILSVPSAVHSFAGNRLDQQAEIHSRSKGVDDSDDDDASFFSAKSSGDNEFYANTSLPPFDEAAGANQAPRPEASLSLTNVGTVAEHRGAVKMRLLTSASTSVTSTHLSPSGVLDDPYGGREVPIENGNMEEIIDDSSSTPSSPGRMLASPQSTRELDTIQVVSSPVAKVNPAITGDENLVKPLAEGKGKVQSATLEEGNQESFLFQRTLDSKTIEINIDEQTVSKDRPLGDVGLHNFPVTEEASSMVCTEVEIVQESTYCQIQERFTSTNVNERDTGRDLAVVAQSSPDLALRPDLIPLPDDGDLTNALETPPRSVVPEQAIQAVELQAVGQASVSRALGAGEEPKLPHLSEDLPASSAKGMQALASSLLQAPLPVVGGESVPSRSPNVDEPANTTTWVQQPPHSTSLVQNGNHTVGPAAQEQADAGIEMLQQFFQMAERLASQSGEWNSLKPSVRKLTQGDYVEGDSSERSSLPQAKPVNFVINVTNNHISSVAHGAGGDNYYGPIGQSAIGGQGGYNDIRNQQTKEITHNTQLFESQTHLANTIKAH</sequence>
<keyword evidence="2" id="KW-1185">Reference proteome</keyword>
<evidence type="ECO:0000313" key="2">
    <source>
        <dbReference type="Proteomes" id="UP000824881"/>
    </source>
</evidence>
<comment type="caution">
    <text evidence="1">The sequence shown here is derived from an EMBL/GenBank/DDBJ whole genome shotgun (WGS) entry which is preliminary data.</text>
</comment>
<gene>
    <name evidence="1" type="ORF">CCMSSC00406_0004919</name>
</gene>
<proteinExistence type="predicted"/>
<dbReference type="EMBL" id="WQMT02000004">
    <property type="protein sequence ID" value="KAG9223740.1"/>
    <property type="molecule type" value="Genomic_DNA"/>
</dbReference>
<evidence type="ECO:0000313" key="1">
    <source>
        <dbReference type="EMBL" id="KAG9223740.1"/>
    </source>
</evidence>
<accession>A0ACB7J159</accession>
<organism evidence="1 2">
    <name type="scientific">Pleurotus cornucopiae</name>
    <name type="common">Cornucopia mushroom</name>
    <dbReference type="NCBI Taxonomy" id="5321"/>
    <lineage>
        <taxon>Eukaryota</taxon>
        <taxon>Fungi</taxon>
        <taxon>Dikarya</taxon>
        <taxon>Basidiomycota</taxon>
        <taxon>Agaricomycotina</taxon>
        <taxon>Agaricomycetes</taxon>
        <taxon>Agaricomycetidae</taxon>
        <taxon>Agaricales</taxon>
        <taxon>Pleurotineae</taxon>
        <taxon>Pleurotaceae</taxon>
        <taxon>Pleurotus</taxon>
    </lineage>
</organism>
<reference evidence="1 2" key="1">
    <citation type="journal article" date="2021" name="Appl. Environ. Microbiol.">
        <title>Genetic linkage and physical mapping for an oyster mushroom Pleurotus cornucopiae and QTL analysis for the trait cap color.</title>
        <authorList>
            <person name="Zhang Y."/>
            <person name="Gao W."/>
            <person name="Sonnenberg A."/>
            <person name="Chen Q."/>
            <person name="Zhang J."/>
            <person name="Huang C."/>
        </authorList>
    </citation>
    <scope>NUCLEOTIDE SEQUENCE [LARGE SCALE GENOMIC DNA]</scope>
    <source>
        <strain evidence="1">CCMSSC00406</strain>
    </source>
</reference>
<name>A0ACB7J159_PLECO</name>
<protein>
    <submittedName>
        <fullName evidence="1">Uncharacterized protein</fullName>
    </submittedName>
</protein>
<dbReference type="Proteomes" id="UP000824881">
    <property type="component" value="Unassembled WGS sequence"/>
</dbReference>